<organism evidence="2 3">
    <name type="scientific">Pyronema omphalodes (strain CBS 100304)</name>
    <name type="common">Pyronema confluens</name>
    <dbReference type="NCBI Taxonomy" id="1076935"/>
    <lineage>
        <taxon>Eukaryota</taxon>
        <taxon>Fungi</taxon>
        <taxon>Dikarya</taxon>
        <taxon>Ascomycota</taxon>
        <taxon>Pezizomycotina</taxon>
        <taxon>Pezizomycetes</taxon>
        <taxon>Pezizales</taxon>
        <taxon>Pyronemataceae</taxon>
        <taxon>Pyronema</taxon>
    </lineage>
</organism>
<accession>U4LJD5</accession>
<feature type="region of interest" description="Disordered" evidence="1">
    <location>
        <begin position="37"/>
        <end position="63"/>
    </location>
</feature>
<dbReference type="eggNOG" id="ENOG502S8X6">
    <property type="taxonomic scope" value="Eukaryota"/>
</dbReference>
<dbReference type="EMBL" id="HF935728">
    <property type="protein sequence ID" value="CCX32204.2"/>
    <property type="molecule type" value="Genomic_DNA"/>
</dbReference>
<protein>
    <submittedName>
        <fullName evidence="2">Uncharacterized protein</fullName>
    </submittedName>
</protein>
<dbReference type="AlphaFoldDB" id="U4LJD5"/>
<feature type="compositionally biased region" description="Polar residues" evidence="1">
    <location>
        <begin position="358"/>
        <end position="370"/>
    </location>
</feature>
<sequence length="536" mass="59048">MKMAEPSDDCLAPEDLAEGQSDSLVVVWDADSTSHHLRQAFATTEEQPSHPDDEPSVPGNEADAAVDISLIERFREHDPPLKAEKGALFDTTTAERGPNLNPSPYGPTDRNVLLPLPADDTFSDTELDNLMLDLLNHSTDAAYPEVPDYYLAMVEELTGHVPSSPFAELRQGPNCVVETFEPPEDVQIPFDDNSQDLAVDDTWIPCEKTSESFEQVNVPGGHDELIPDSYPMDPFDVEIAVMMMENAESSLKGKDGALSSNERITEDCQLPINNPDQDPYGMDTLDEEAAVLVADQIESSSTLVSPANSSQTLPAATQTRAKARTVTRVPPTFSKGTELTNSNFSQISTSNKRPRLTSPESSSPAQTSPPGLSDVIKPFVRSPFPTPVQPRSAIDGLSTKTLVKTCFRLAEAINVGVKFCRLPPDSETEDIFVELYARVSFSERNVARQTFQFLDLYHDRPPFLSGSFEYWKRCELWSADSAVFLGQAGRGKIARVIGRMKKRDGGTGGTPFDMQIMLIWEASWENIRVARKILDS</sequence>
<dbReference type="OrthoDB" id="5397183at2759"/>
<feature type="region of interest" description="Disordered" evidence="1">
    <location>
        <begin position="300"/>
        <end position="376"/>
    </location>
</feature>
<evidence type="ECO:0000256" key="1">
    <source>
        <dbReference type="SAM" id="MobiDB-lite"/>
    </source>
</evidence>
<evidence type="ECO:0000313" key="2">
    <source>
        <dbReference type="EMBL" id="CCX32204.2"/>
    </source>
</evidence>
<feature type="compositionally biased region" description="Polar residues" evidence="1">
    <location>
        <begin position="334"/>
        <end position="351"/>
    </location>
</feature>
<feature type="compositionally biased region" description="Polar residues" evidence="1">
    <location>
        <begin position="300"/>
        <end position="320"/>
    </location>
</feature>
<reference evidence="2 3" key="1">
    <citation type="journal article" date="2013" name="PLoS Genet.">
        <title>The genome and development-dependent transcriptomes of Pyronema confluens: a window into fungal evolution.</title>
        <authorList>
            <person name="Traeger S."/>
            <person name="Altegoer F."/>
            <person name="Freitag M."/>
            <person name="Gabaldon T."/>
            <person name="Kempken F."/>
            <person name="Kumar A."/>
            <person name="Marcet-Houben M."/>
            <person name="Poggeler S."/>
            <person name="Stajich J.E."/>
            <person name="Nowrousian M."/>
        </authorList>
    </citation>
    <scope>NUCLEOTIDE SEQUENCE [LARGE SCALE GENOMIC DNA]</scope>
    <source>
        <strain evidence="3">CBS 100304</strain>
        <tissue evidence="2">Vegetative mycelium</tissue>
    </source>
</reference>
<gene>
    <name evidence="2" type="ORF">PCON_12525</name>
</gene>
<evidence type="ECO:0000313" key="3">
    <source>
        <dbReference type="Proteomes" id="UP000018144"/>
    </source>
</evidence>
<proteinExistence type="predicted"/>
<name>U4LJD5_PYROM</name>
<dbReference type="Proteomes" id="UP000018144">
    <property type="component" value="Unassembled WGS sequence"/>
</dbReference>
<keyword evidence="3" id="KW-1185">Reference proteome</keyword>